<dbReference type="Pfam" id="PF00319">
    <property type="entry name" value="SRF-TF"/>
    <property type="match status" value="1"/>
</dbReference>
<dbReference type="EMBL" id="JAMSHJ010000005">
    <property type="protein sequence ID" value="KAI5408372.1"/>
    <property type="molecule type" value="Genomic_DNA"/>
</dbReference>
<dbReference type="GO" id="GO:0045944">
    <property type="term" value="P:positive regulation of transcription by RNA polymerase II"/>
    <property type="evidence" value="ECO:0007669"/>
    <property type="project" value="InterPro"/>
</dbReference>
<evidence type="ECO:0000256" key="3">
    <source>
        <dbReference type="ARBA" id="ARBA00023125"/>
    </source>
</evidence>
<feature type="non-terminal residue" evidence="8">
    <location>
        <position position="1"/>
    </location>
</feature>
<keyword evidence="2" id="KW-0805">Transcription regulation</keyword>
<keyword evidence="3" id="KW-0238">DNA-binding</keyword>
<feature type="transmembrane region" description="Helical" evidence="6">
    <location>
        <begin position="22"/>
        <end position="41"/>
    </location>
</feature>
<dbReference type="SUPFAM" id="SSF55455">
    <property type="entry name" value="SRF-like"/>
    <property type="match status" value="1"/>
</dbReference>
<dbReference type="InterPro" id="IPR002100">
    <property type="entry name" value="TF_MADSbox"/>
</dbReference>
<evidence type="ECO:0000313" key="8">
    <source>
        <dbReference type="EMBL" id="KAI5408372.1"/>
    </source>
</evidence>
<dbReference type="Gene3D" id="3.40.1810.10">
    <property type="entry name" value="Transcription factor, MADS-box"/>
    <property type="match status" value="1"/>
</dbReference>
<dbReference type="AlphaFoldDB" id="A0A9D4WUY5"/>
<dbReference type="GO" id="GO:0000978">
    <property type="term" value="F:RNA polymerase II cis-regulatory region sequence-specific DNA binding"/>
    <property type="evidence" value="ECO:0007669"/>
    <property type="project" value="TreeGrafter"/>
</dbReference>
<dbReference type="CDD" id="cd00266">
    <property type="entry name" value="MADS_SRF_like"/>
    <property type="match status" value="1"/>
</dbReference>
<dbReference type="PRINTS" id="PR00404">
    <property type="entry name" value="MADSDOMAIN"/>
</dbReference>
<dbReference type="GO" id="GO:0000981">
    <property type="term" value="F:DNA-binding transcription factor activity, RNA polymerase II-specific"/>
    <property type="evidence" value="ECO:0007669"/>
    <property type="project" value="InterPro"/>
</dbReference>
<gene>
    <name evidence="8" type="ORF">KIW84_054269</name>
</gene>
<keyword evidence="6" id="KW-1133">Transmembrane helix</keyword>
<evidence type="ECO:0000256" key="1">
    <source>
        <dbReference type="ARBA" id="ARBA00004123"/>
    </source>
</evidence>
<name>A0A9D4WUY5_PEA</name>
<dbReference type="PANTHER" id="PTHR11945:SF387">
    <property type="entry name" value="AGAMOUS-LIKE MADS-BOX PROTEIN AGL80"/>
    <property type="match status" value="1"/>
</dbReference>
<proteinExistence type="predicted"/>
<keyword evidence="6" id="KW-0812">Transmembrane</keyword>
<evidence type="ECO:0000256" key="6">
    <source>
        <dbReference type="SAM" id="Phobius"/>
    </source>
</evidence>
<reference evidence="8 9" key="1">
    <citation type="journal article" date="2022" name="Nat. Genet.">
        <title>Improved pea reference genome and pan-genome highlight genomic features and evolutionary characteristics.</title>
        <authorList>
            <person name="Yang T."/>
            <person name="Liu R."/>
            <person name="Luo Y."/>
            <person name="Hu S."/>
            <person name="Wang D."/>
            <person name="Wang C."/>
            <person name="Pandey M.K."/>
            <person name="Ge S."/>
            <person name="Xu Q."/>
            <person name="Li N."/>
            <person name="Li G."/>
            <person name="Huang Y."/>
            <person name="Saxena R.K."/>
            <person name="Ji Y."/>
            <person name="Li M."/>
            <person name="Yan X."/>
            <person name="He Y."/>
            <person name="Liu Y."/>
            <person name="Wang X."/>
            <person name="Xiang C."/>
            <person name="Varshney R.K."/>
            <person name="Ding H."/>
            <person name="Gao S."/>
            <person name="Zong X."/>
        </authorList>
    </citation>
    <scope>NUCLEOTIDE SEQUENCE [LARGE SCALE GENOMIC DNA]</scope>
    <source>
        <strain evidence="8 9">cv. Zhongwan 6</strain>
    </source>
</reference>
<dbReference type="Proteomes" id="UP001058974">
    <property type="component" value="Chromosome 5"/>
</dbReference>
<comment type="caution">
    <text evidence="8">The sequence shown here is derived from an EMBL/GenBank/DDBJ whole genome shotgun (WGS) entry which is preliminary data.</text>
</comment>
<dbReference type="InterPro" id="IPR033897">
    <property type="entry name" value="SRF-like_MADS-box"/>
</dbReference>
<organism evidence="8 9">
    <name type="scientific">Pisum sativum</name>
    <name type="common">Garden pea</name>
    <name type="synonym">Lathyrus oleraceus</name>
    <dbReference type="NCBI Taxonomy" id="3888"/>
    <lineage>
        <taxon>Eukaryota</taxon>
        <taxon>Viridiplantae</taxon>
        <taxon>Streptophyta</taxon>
        <taxon>Embryophyta</taxon>
        <taxon>Tracheophyta</taxon>
        <taxon>Spermatophyta</taxon>
        <taxon>Magnoliopsida</taxon>
        <taxon>eudicotyledons</taxon>
        <taxon>Gunneridae</taxon>
        <taxon>Pentapetalae</taxon>
        <taxon>rosids</taxon>
        <taxon>fabids</taxon>
        <taxon>Fabales</taxon>
        <taxon>Fabaceae</taxon>
        <taxon>Papilionoideae</taxon>
        <taxon>50 kb inversion clade</taxon>
        <taxon>NPAAA clade</taxon>
        <taxon>Hologalegina</taxon>
        <taxon>IRL clade</taxon>
        <taxon>Fabeae</taxon>
        <taxon>Lathyrus</taxon>
    </lineage>
</organism>
<keyword evidence="9" id="KW-1185">Reference proteome</keyword>
<dbReference type="SMART" id="SM00432">
    <property type="entry name" value="MADS"/>
    <property type="match status" value="1"/>
</dbReference>
<evidence type="ECO:0000256" key="5">
    <source>
        <dbReference type="ARBA" id="ARBA00023242"/>
    </source>
</evidence>
<dbReference type="InterPro" id="IPR036879">
    <property type="entry name" value="TF_MADSbox_sf"/>
</dbReference>
<comment type="subcellular location">
    <subcellularLocation>
        <location evidence="1">Nucleus</location>
    </subcellularLocation>
</comment>
<evidence type="ECO:0000256" key="2">
    <source>
        <dbReference type="ARBA" id="ARBA00023015"/>
    </source>
</evidence>
<dbReference type="GO" id="GO:0046983">
    <property type="term" value="F:protein dimerization activity"/>
    <property type="evidence" value="ECO:0007669"/>
    <property type="project" value="InterPro"/>
</dbReference>
<accession>A0A9D4WUY5</accession>
<dbReference type="PROSITE" id="PS50066">
    <property type="entry name" value="MADS_BOX_2"/>
    <property type="match status" value="1"/>
</dbReference>
<dbReference type="FunFam" id="3.40.1810.10:FF:000024">
    <property type="entry name" value="Agamous-like MADS-box protein AGL80"/>
    <property type="match status" value="1"/>
</dbReference>
<feature type="domain" description="MADS-box" evidence="7">
    <location>
        <begin position="41"/>
        <end position="101"/>
    </location>
</feature>
<evidence type="ECO:0000313" key="9">
    <source>
        <dbReference type="Proteomes" id="UP001058974"/>
    </source>
</evidence>
<keyword evidence="4" id="KW-0804">Transcription</keyword>
<protein>
    <recommendedName>
        <fullName evidence="7">MADS-box domain-containing protein</fullName>
    </recommendedName>
</protein>
<dbReference type="PANTHER" id="PTHR11945">
    <property type="entry name" value="MADS BOX PROTEIN"/>
    <property type="match status" value="1"/>
</dbReference>
<dbReference type="GO" id="GO:0005634">
    <property type="term" value="C:nucleus"/>
    <property type="evidence" value="ECO:0007669"/>
    <property type="project" value="UniProtKB-SubCell"/>
</dbReference>
<keyword evidence="5" id="KW-0539">Nucleus</keyword>
<evidence type="ECO:0000256" key="4">
    <source>
        <dbReference type="ARBA" id="ARBA00023163"/>
    </source>
</evidence>
<dbReference type="Gramene" id="Psat05G0426900-T1">
    <property type="protein sequence ID" value="KAI5408372.1"/>
    <property type="gene ID" value="KIW84_054269"/>
</dbReference>
<sequence>VAFQISLYKYHNKSCKKCITNHLQICIFAHFFFVVLISLIMSRKKVKLQYIINQSNRRTTFKKRKTCLLKKVNEISTLCGIGACVIIYGENSVEPEVWPPGPGTLNVVHKFRGVPEFERSKKMMDLEGFLRQSIEKSQEQLRKQMLENKKKKFTNFIDKALINKHNNTDLLSINELNDLVNMNALNDLTKFIDINIKEVEKKLNSVNVEVGEHVGNGIEVMTGIEQQENIGNAQSMINGANMQVDVHGLDTNMDYDIQSDYRYPSWDYSTIPYHDYNMDRDDL</sequence>
<evidence type="ECO:0000259" key="7">
    <source>
        <dbReference type="PROSITE" id="PS50066"/>
    </source>
</evidence>
<keyword evidence="6" id="KW-0472">Membrane</keyword>